<evidence type="ECO:0000259" key="2">
    <source>
        <dbReference type="Pfam" id="PF04195"/>
    </source>
</evidence>
<dbReference type="EMBL" id="PQIB02000008">
    <property type="protein sequence ID" value="RLN03513.1"/>
    <property type="molecule type" value="Genomic_DNA"/>
</dbReference>
<protein>
    <recommendedName>
        <fullName evidence="2">Transposase (putative) gypsy type domain-containing protein</fullName>
    </recommendedName>
</protein>
<keyword evidence="1" id="KW-0472">Membrane</keyword>
<dbReference type="PANTHER" id="PTHR33026">
    <property type="entry name" value="OS06G0360600 PROTEIN"/>
    <property type="match status" value="1"/>
</dbReference>
<sequence>MGPRAIAHSTLSTPCGHLGDHAGPLGGRIPAFRGILVESEHRAPSPSVKTLSVDEDGVARARGLMSPKMILCAGSTFPEPRHIWEIITFLPFLVVGLVPPFSSFFIAALDAYAIHLAHLSPNSIMTLAIFVHACEMFIGVSPSVEPFHHFFMLCRSSSGSPDPGAAAQPRTVSDAIFGFSQSDAMDSSTSR</sequence>
<dbReference type="PANTHER" id="PTHR33026:SF7">
    <property type="entry name" value="OS03G0100275 PROTEIN"/>
    <property type="match status" value="1"/>
</dbReference>
<dbReference type="AlphaFoldDB" id="A0A3L6RGJ2"/>
<evidence type="ECO:0000256" key="1">
    <source>
        <dbReference type="SAM" id="Phobius"/>
    </source>
</evidence>
<keyword evidence="1" id="KW-0812">Transmembrane</keyword>
<reference evidence="4" key="1">
    <citation type="journal article" date="2019" name="Nat. Commun.">
        <title>The genome of broomcorn millet.</title>
        <authorList>
            <person name="Zou C."/>
            <person name="Miki D."/>
            <person name="Li D."/>
            <person name="Tang Q."/>
            <person name="Xiao L."/>
            <person name="Rajput S."/>
            <person name="Deng P."/>
            <person name="Jia W."/>
            <person name="Huang R."/>
            <person name="Zhang M."/>
            <person name="Sun Y."/>
            <person name="Hu J."/>
            <person name="Fu X."/>
            <person name="Schnable P.S."/>
            <person name="Li F."/>
            <person name="Zhang H."/>
            <person name="Feng B."/>
            <person name="Zhu X."/>
            <person name="Liu R."/>
            <person name="Schnable J.C."/>
            <person name="Zhu J.-K."/>
            <person name="Zhang H."/>
        </authorList>
    </citation>
    <scope>NUCLEOTIDE SEQUENCE [LARGE SCALE GENOMIC DNA]</scope>
</reference>
<comment type="caution">
    <text evidence="3">The sequence shown here is derived from an EMBL/GenBank/DDBJ whole genome shotgun (WGS) entry which is preliminary data.</text>
</comment>
<dbReference type="OrthoDB" id="618480at2759"/>
<dbReference type="InterPro" id="IPR007321">
    <property type="entry name" value="Transposase_28"/>
</dbReference>
<evidence type="ECO:0000313" key="3">
    <source>
        <dbReference type="EMBL" id="RLN03513.1"/>
    </source>
</evidence>
<name>A0A3L6RGJ2_PANMI</name>
<dbReference type="Pfam" id="PF04195">
    <property type="entry name" value="Transposase_28"/>
    <property type="match status" value="1"/>
</dbReference>
<accession>A0A3L6RGJ2</accession>
<feature type="transmembrane region" description="Helical" evidence="1">
    <location>
        <begin position="124"/>
        <end position="144"/>
    </location>
</feature>
<evidence type="ECO:0000313" key="4">
    <source>
        <dbReference type="Proteomes" id="UP000275267"/>
    </source>
</evidence>
<feature type="domain" description="Transposase (putative) gypsy type" evidence="2">
    <location>
        <begin position="87"/>
        <end position="155"/>
    </location>
</feature>
<organism evidence="3 4">
    <name type="scientific">Panicum miliaceum</name>
    <name type="common">Proso millet</name>
    <name type="synonym">Broomcorn millet</name>
    <dbReference type="NCBI Taxonomy" id="4540"/>
    <lineage>
        <taxon>Eukaryota</taxon>
        <taxon>Viridiplantae</taxon>
        <taxon>Streptophyta</taxon>
        <taxon>Embryophyta</taxon>
        <taxon>Tracheophyta</taxon>
        <taxon>Spermatophyta</taxon>
        <taxon>Magnoliopsida</taxon>
        <taxon>Liliopsida</taxon>
        <taxon>Poales</taxon>
        <taxon>Poaceae</taxon>
        <taxon>PACMAD clade</taxon>
        <taxon>Panicoideae</taxon>
        <taxon>Panicodae</taxon>
        <taxon>Paniceae</taxon>
        <taxon>Panicinae</taxon>
        <taxon>Panicum</taxon>
        <taxon>Panicum sect. Panicum</taxon>
    </lineage>
</organism>
<proteinExistence type="predicted"/>
<dbReference type="Proteomes" id="UP000275267">
    <property type="component" value="Unassembled WGS sequence"/>
</dbReference>
<feature type="transmembrane region" description="Helical" evidence="1">
    <location>
        <begin position="86"/>
        <end position="112"/>
    </location>
</feature>
<keyword evidence="1" id="KW-1133">Transmembrane helix</keyword>
<gene>
    <name evidence="3" type="ORF">C2845_PM13G17940</name>
</gene>
<keyword evidence="4" id="KW-1185">Reference proteome</keyword>